<feature type="domain" description="STAS" evidence="1">
    <location>
        <begin position="14"/>
        <end position="100"/>
    </location>
</feature>
<dbReference type="PROSITE" id="PS50801">
    <property type="entry name" value="STAS"/>
    <property type="match status" value="1"/>
</dbReference>
<gene>
    <name evidence="2" type="ORF">D3877_01175</name>
</gene>
<dbReference type="Proteomes" id="UP000283458">
    <property type="component" value="Unassembled WGS sequence"/>
</dbReference>
<dbReference type="InterPro" id="IPR002645">
    <property type="entry name" value="STAS_dom"/>
</dbReference>
<dbReference type="OrthoDB" id="8236316at2"/>
<evidence type="ECO:0000313" key="2">
    <source>
        <dbReference type="EMBL" id="RJF83332.1"/>
    </source>
</evidence>
<dbReference type="AlphaFoldDB" id="A0A418VZZ9"/>
<organism evidence="2 3">
    <name type="scientific">Azospirillum cavernae</name>
    <dbReference type="NCBI Taxonomy" id="2320860"/>
    <lineage>
        <taxon>Bacteria</taxon>
        <taxon>Pseudomonadati</taxon>
        <taxon>Pseudomonadota</taxon>
        <taxon>Alphaproteobacteria</taxon>
        <taxon>Rhodospirillales</taxon>
        <taxon>Azospirillaceae</taxon>
        <taxon>Azospirillum</taxon>
    </lineage>
</organism>
<keyword evidence="3" id="KW-1185">Reference proteome</keyword>
<dbReference type="SUPFAM" id="SSF52091">
    <property type="entry name" value="SpoIIaa-like"/>
    <property type="match status" value="1"/>
</dbReference>
<name>A0A418VZZ9_9PROT</name>
<dbReference type="InterPro" id="IPR058548">
    <property type="entry name" value="MlaB-like_STAS"/>
</dbReference>
<proteinExistence type="predicted"/>
<reference evidence="2 3" key="1">
    <citation type="submission" date="2018-09" db="EMBL/GenBank/DDBJ databases">
        <authorList>
            <person name="Zhu H."/>
        </authorList>
    </citation>
    <scope>NUCLEOTIDE SEQUENCE [LARGE SCALE GENOMIC DNA]</scope>
    <source>
        <strain evidence="2 3">K2W22B-5</strain>
    </source>
</reference>
<dbReference type="InterPro" id="IPR036513">
    <property type="entry name" value="STAS_dom_sf"/>
</dbReference>
<dbReference type="CDD" id="cd07043">
    <property type="entry name" value="STAS_anti-anti-sigma_factors"/>
    <property type="match status" value="1"/>
</dbReference>
<dbReference type="EMBL" id="QYUL01000001">
    <property type="protein sequence ID" value="RJF83332.1"/>
    <property type="molecule type" value="Genomic_DNA"/>
</dbReference>
<evidence type="ECO:0000313" key="3">
    <source>
        <dbReference type="Proteomes" id="UP000283458"/>
    </source>
</evidence>
<dbReference type="RefSeq" id="WP_119828972.1">
    <property type="nucleotide sequence ID" value="NZ_QYUL01000001.1"/>
</dbReference>
<sequence>MEYAFTAVNGQDGILLSGRCTYEDAARFNALLTEWDFTATPTVPLDLRFVTFIDSAAIGMLFILANRCREANGHIIASGAPPHIVKALRRAALDPYIEFR</sequence>
<accession>A0A418VZZ9</accession>
<protein>
    <submittedName>
        <fullName evidence="2">Anti-sigma factor antagonist</fullName>
    </submittedName>
</protein>
<comment type="caution">
    <text evidence="2">The sequence shown here is derived from an EMBL/GenBank/DDBJ whole genome shotgun (WGS) entry which is preliminary data.</text>
</comment>
<dbReference type="Pfam" id="PF13466">
    <property type="entry name" value="STAS_2"/>
    <property type="match status" value="1"/>
</dbReference>
<evidence type="ECO:0000259" key="1">
    <source>
        <dbReference type="PROSITE" id="PS50801"/>
    </source>
</evidence>
<dbReference type="Gene3D" id="3.30.750.24">
    <property type="entry name" value="STAS domain"/>
    <property type="match status" value="1"/>
</dbReference>